<dbReference type="SUPFAM" id="SSF46689">
    <property type="entry name" value="Homeodomain-like"/>
    <property type="match status" value="1"/>
</dbReference>
<feature type="compositionally biased region" description="Low complexity" evidence="2">
    <location>
        <begin position="44"/>
        <end position="55"/>
    </location>
</feature>
<feature type="region of interest" description="Disordered" evidence="2">
    <location>
        <begin position="44"/>
        <end position="67"/>
    </location>
</feature>
<evidence type="ECO:0000256" key="1">
    <source>
        <dbReference type="ARBA" id="ARBA00004123"/>
    </source>
</evidence>
<name>A0A4Y2AUP7_ARAVE</name>
<keyword evidence="4" id="KW-1185">Reference proteome</keyword>
<dbReference type="InterPro" id="IPR009057">
    <property type="entry name" value="Homeodomain-like_sf"/>
</dbReference>
<dbReference type="EMBL" id="BGPR01000029">
    <property type="protein sequence ID" value="GBL82664.1"/>
    <property type="molecule type" value="Genomic_DNA"/>
</dbReference>
<evidence type="ECO:0000313" key="3">
    <source>
        <dbReference type="EMBL" id="GBL82664.1"/>
    </source>
</evidence>
<reference evidence="3 4" key="1">
    <citation type="journal article" date="2019" name="Sci. Rep.">
        <title>Orb-weaving spider Araneus ventricosus genome elucidates the spidroin gene catalogue.</title>
        <authorList>
            <person name="Kono N."/>
            <person name="Nakamura H."/>
            <person name="Ohtoshi R."/>
            <person name="Moran D.A.P."/>
            <person name="Shinohara A."/>
            <person name="Yoshida Y."/>
            <person name="Fujiwara M."/>
            <person name="Mori M."/>
            <person name="Tomita M."/>
            <person name="Arakawa K."/>
        </authorList>
    </citation>
    <scope>NUCLEOTIDE SEQUENCE [LARGE SCALE GENOMIC DNA]</scope>
</reference>
<evidence type="ECO:0000256" key="2">
    <source>
        <dbReference type="SAM" id="MobiDB-lite"/>
    </source>
</evidence>
<sequence>MYLQGEITPEEREIAIKVANVGETFRKIGKIVVRTHSSMQRVISNYNSSKSVSSKPRNGRPSKLSNHEKRYIFKSVHLNPRISASEIANGIRKRFEKKLFMKTLYGKLRKKT</sequence>
<dbReference type="GO" id="GO:0005634">
    <property type="term" value="C:nucleus"/>
    <property type="evidence" value="ECO:0007669"/>
    <property type="project" value="UniProtKB-SubCell"/>
</dbReference>
<dbReference type="AlphaFoldDB" id="A0A4Y2AUP7"/>
<gene>
    <name evidence="3" type="ORF">AVEN_263734_1</name>
</gene>
<accession>A0A4Y2AUP7</accession>
<evidence type="ECO:0000313" key="4">
    <source>
        <dbReference type="Proteomes" id="UP000499080"/>
    </source>
</evidence>
<dbReference type="Proteomes" id="UP000499080">
    <property type="component" value="Unassembled WGS sequence"/>
</dbReference>
<evidence type="ECO:0008006" key="5">
    <source>
        <dbReference type="Google" id="ProtNLM"/>
    </source>
</evidence>
<organism evidence="3 4">
    <name type="scientific">Araneus ventricosus</name>
    <name type="common">Orbweaver spider</name>
    <name type="synonym">Epeira ventricosa</name>
    <dbReference type="NCBI Taxonomy" id="182803"/>
    <lineage>
        <taxon>Eukaryota</taxon>
        <taxon>Metazoa</taxon>
        <taxon>Ecdysozoa</taxon>
        <taxon>Arthropoda</taxon>
        <taxon>Chelicerata</taxon>
        <taxon>Arachnida</taxon>
        <taxon>Araneae</taxon>
        <taxon>Araneomorphae</taxon>
        <taxon>Entelegynae</taxon>
        <taxon>Araneoidea</taxon>
        <taxon>Araneidae</taxon>
        <taxon>Araneus</taxon>
    </lineage>
</organism>
<protein>
    <recommendedName>
        <fullName evidence="5">Tc3 transposase DNA binding domain-containing protein</fullName>
    </recommendedName>
</protein>
<comment type="caution">
    <text evidence="3">The sequence shown here is derived from an EMBL/GenBank/DDBJ whole genome shotgun (WGS) entry which is preliminary data.</text>
</comment>
<comment type="subcellular location">
    <subcellularLocation>
        <location evidence="1">Nucleus</location>
    </subcellularLocation>
</comment>
<proteinExistence type="predicted"/>